<protein>
    <recommendedName>
        <fullName evidence="2">DUF3604 domain-containing protein</fullName>
    </recommendedName>
</protein>
<sequence length="259" mass="28566">MLGHSGGPGDHRFTVQAGLEAGHRVGFTAGTDNHDGYPGGYGLGLTGVFADSNCREDILRALRQRRTVAVTGDRIEIQYFCGTAPLGSVVEPGHGDLTYTVRGWDFIKTVELLRDGVPVAVRVPDYQSEIPEVGRYRLRLEYGWGPMKGYQVYDWRGQIEIDAGVIEHVAPCFVSDPFDEARRKRIDGWSPAQVSWQSHTSRGGWLTTRNGTPYCSANDAICLEITGTPETVLRLHLDNKTVTSLVATQPDWTHTPRPG</sequence>
<reference evidence="1" key="1">
    <citation type="submission" date="2018-05" db="EMBL/GenBank/DDBJ databases">
        <authorList>
            <person name="Lanie J.A."/>
            <person name="Ng W.-L."/>
            <person name="Kazmierczak K.M."/>
            <person name="Andrzejewski T.M."/>
            <person name="Davidsen T.M."/>
            <person name="Wayne K.J."/>
            <person name="Tettelin H."/>
            <person name="Glass J.I."/>
            <person name="Rusch D."/>
            <person name="Podicherti R."/>
            <person name="Tsui H.-C.T."/>
            <person name="Winkler M.E."/>
        </authorList>
    </citation>
    <scope>NUCLEOTIDE SEQUENCE</scope>
</reference>
<dbReference type="Pfam" id="PF12228">
    <property type="entry name" value="DUF3604"/>
    <property type="match status" value="1"/>
</dbReference>
<organism evidence="1">
    <name type="scientific">marine metagenome</name>
    <dbReference type="NCBI Taxonomy" id="408172"/>
    <lineage>
        <taxon>unclassified sequences</taxon>
        <taxon>metagenomes</taxon>
        <taxon>ecological metagenomes</taxon>
    </lineage>
</organism>
<proteinExistence type="predicted"/>
<name>A0A382X3V1_9ZZZZ</name>
<dbReference type="AlphaFoldDB" id="A0A382X3V1"/>
<evidence type="ECO:0008006" key="2">
    <source>
        <dbReference type="Google" id="ProtNLM"/>
    </source>
</evidence>
<dbReference type="EMBL" id="UINC01164602">
    <property type="protein sequence ID" value="SVD65540.1"/>
    <property type="molecule type" value="Genomic_DNA"/>
</dbReference>
<dbReference type="Gene3D" id="3.20.20.140">
    <property type="entry name" value="Metal-dependent hydrolases"/>
    <property type="match status" value="1"/>
</dbReference>
<dbReference type="InterPro" id="IPR022028">
    <property type="entry name" value="DUF3604"/>
</dbReference>
<gene>
    <name evidence="1" type="ORF">METZ01_LOCUS418394</name>
</gene>
<accession>A0A382X3V1</accession>
<feature type="non-terminal residue" evidence="1">
    <location>
        <position position="259"/>
    </location>
</feature>
<evidence type="ECO:0000313" key="1">
    <source>
        <dbReference type="EMBL" id="SVD65540.1"/>
    </source>
</evidence>